<dbReference type="Pfam" id="PF13581">
    <property type="entry name" value="HATPase_c_2"/>
    <property type="match status" value="1"/>
</dbReference>
<dbReference type="GO" id="GO:0042174">
    <property type="term" value="P:negative regulation of sporulation resulting in formation of a cellular spore"/>
    <property type="evidence" value="ECO:0007669"/>
    <property type="project" value="InterPro"/>
</dbReference>
<keyword evidence="6 7" id="KW-0749">Sporulation</keyword>
<feature type="domain" description="Histidine kinase/HSP90-like ATPase" evidence="8">
    <location>
        <begin position="37"/>
        <end position="140"/>
    </location>
</feature>
<sequence>MEKKNWLKIEFPALAENVALARVTVAALAAQLDFTLADIDEIKVAVSEAVSNAIIHGYDNDGRQLVVLETTLYDQGIEIRVIDRGKGIADLARAMEPAYSSMPERMGLGFTFMNSFMDNLLVETAVGQGTTVIMFKKLTGGAEDQPAS</sequence>
<dbReference type="NCBIfam" id="TIGR01925">
    <property type="entry name" value="spIIAB"/>
    <property type="match status" value="1"/>
</dbReference>
<comment type="catalytic activity">
    <reaction evidence="7">
        <text>L-threonyl-[protein] + ATP = O-phospho-L-threonyl-[protein] + ADP + H(+)</text>
        <dbReference type="Rhea" id="RHEA:46608"/>
        <dbReference type="Rhea" id="RHEA-COMP:11060"/>
        <dbReference type="Rhea" id="RHEA-COMP:11605"/>
        <dbReference type="ChEBI" id="CHEBI:15378"/>
        <dbReference type="ChEBI" id="CHEBI:30013"/>
        <dbReference type="ChEBI" id="CHEBI:30616"/>
        <dbReference type="ChEBI" id="CHEBI:61977"/>
        <dbReference type="ChEBI" id="CHEBI:456216"/>
        <dbReference type="EC" id="2.7.11.1"/>
    </reaction>
</comment>
<dbReference type="EC" id="2.7.11.1" evidence="7"/>
<comment type="function">
    <text evidence="7">Binds to sigma F and blocks its ability to form an RNA polymerase holoenzyme (E-sigma F). Phosphorylates SpoIIAA on a serine residue. This phosphorylation may enable SpoIIAA to act as an anti-anti-sigma factor that counteracts SpoIIAB and thus releases sigma F from inhibition.</text>
</comment>
<evidence type="ECO:0000256" key="2">
    <source>
        <dbReference type="ARBA" id="ARBA00022679"/>
    </source>
</evidence>
<dbReference type="Proteomes" id="UP000189933">
    <property type="component" value="Unassembled WGS sequence"/>
</dbReference>
<dbReference type="PANTHER" id="PTHR35526">
    <property type="entry name" value="ANTI-SIGMA-F FACTOR RSBW-RELATED"/>
    <property type="match status" value="1"/>
</dbReference>
<evidence type="ECO:0000259" key="8">
    <source>
        <dbReference type="SMART" id="SM00387"/>
    </source>
</evidence>
<dbReference type="GO" id="GO:0106310">
    <property type="term" value="F:protein serine kinase activity"/>
    <property type="evidence" value="ECO:0007669"/>
    <property type="project" value="RHEA"/>
</dbReference>
<dbReference type="InterPro" id="IPR036890">
    <property type="entry name" value="HATPase_C_sf"/>
</dbReference>
<evidence type="ECO:0000256" key="1">
    <source>
        <dbReference type="ARBA" id="ARBA00022527"/>
    </source>
</evidence>
<keyword evidence="1 7" id="KW-0723">Serine/threonine-protein kinase</keyword>
<gene>
    <name evidence="7" type="primary">spoIIAB</name>
    <name evidence="9" type="ORF">SAMN02745885_00695</name>
</gene>
<keyword evidence="10" id="KW-1185">Reference proteome</keyword>
<proteinExistence type="inferred from homology"/>
<dbReference type="GO" id="GO:0030436">
    <property type="term" value="P:asexual sporulation"/>
    <property type="evidence" value="ECO:0007669"/>
    <property type="project" value="UniProtKB-UniRule"/>
</dbReference>
<keyword evidence="2 7" id="KW-0808">Transferase</keyword>
<evidence type="ECO:0000313" key="9">
    <source>
        <dbReference type="EMBL" id="SJZ70063.1"/>
    </source>
</evidence>
<dbReference type="InterPro" id="IPR003594">
    <property type="entry name" value="HATPase_dom"/>
</dbReference>
<dbReference type="HAMAP" id="MF_00637">
    <property type="entry name" value="Anti_sigma_F"/>
    <property type="match status" value="1"/>
</dbReference>
<dbReference type="GO" id="GO:0004674">
    <property type="term" value="F:protein serine/threonine kinase activity"/>
    <property type="evidence" value="ECO:0007669"/>
    <property type="project" value="UniProtKB-KW"/>
</dbReference>
<comment type="similarity">
    <text evidence="7">Belongs to the anti-sigma-factor family.</text>
</comment>
<keyword evidence="3 7" id="KW-0547">Nucleotide-binding</keyword>
<evidence type="ECO:0000256" key="6">
    <source>
        <dbReference type="ARBA" id="ARBA00022969"/>
    </source>
</evidence>
<name>A0A1T4MSV6_9FIRM</name>
<evidence type="ECO:0000256" key="5">
    <source>
        <dbReference type="ARBA" id="ARBA00022840"/>
    </source>
</evidence>
<comment type="catalytic activity">
    <reaction evidence="7">
        <text>L-seryl-[protein] + ATP = O-phospho-L-seryl-[protein] + ADP + H(+)</text>
        <dbReference type="Rhea" id="RHEA:17989"/>
        <dbReference type="Rhea" id="RHEA-COMP:9863"/>
        <dbReference type="Rhea" id="RHEA-COMP:11604"/>
        <dbReference type="ChEBI" id="CHEBI:15378"/>
        <dbReference type="ChEBI" id="CHEBI:29999"/>
        <dbReference type="ChEBI" id="CHEBI:30616"/>
        <dbReference type="ChEBI" id="CHEBI:83421"/>
        <dbReference type="ChEBI" id="CHEBI:456216"/>
        <dbReference type="EC" id="2.7.11.1"/>
    </reaction>
</comment>
<evidence type="ECO:0000256" key="4">
    <source>
        <dbReference type="ARBA" id="ARBA00022777"/>
    </source>
</evidence>
<dbReference type="GO" id="GO:0030435">
    <property type="term" value="P:sporulation resulting in formation of a cellular spore"/>
    <property type="evidence" value="ECO:0007669"/>
    <property type="project" value="UniProtKB-KW"/>
</dbReference>
<dbReference type="RefSeq" id="WP_078664804.1">
    <property type="nucleotide sequence ID" value="NZ_FUXM01000005.1"/>
</dbReference>
<dbReference type="PANTHER" id="PTHR35526:SF3">
    <property type="entry name" value="ANTI-SIGMA-F FACTOR RSBW"/>
    <property type="match status" value="1"/>
</dbReference>
<keyword evidence="4 7" id="KW-0418">Kinase</keyword>
<protein>
    <recommendedName>
        <fullName evidence="7">Anti-sigma F factor</fullName>
        <ecNumber evidence="7">2.7.11.1</ecNumber>
    </recommendedName>
    <alternativeName>
        <fullName evidence="7">Stage II sporulation protein AB</fullName>
    </alternativeName>
</protein>
<dbReference type="GO" id="GO:0005524">
    <property type="term" value="F:ATP binding"/>
    <property type="evidence" value="ECO:0007669"/>
    <property type="project" value="UniProtKB-KW"/>
</dbReference>
<dbReference type="EMBL" id="FUXM01000005">
    <property type="protein sequence ID" value="SJZ70063.1"/>
    <property type="molecule type" value="Genomic_DNA"/>
</dbReference>
<dbReference type="SUPFAM" id="SSF55874">
    <property type="entry name" value="ATPase domain of HSP90 chaperone/DNA topoisomerase II/histidine kinase"/>
    <property type="match status" value="1"/>
</dbReference>
<dbReference type="OrthoDB" id="9768808at2"/>
<evidence type="ECO:0000256" key="7">
    <source>
        <dbReference type="HAMAP-Rule" id="MF_00637"/>
    </source>
</evidence>
<dbReference type="SMART" id="SM00387">
    <property type="entry name" value="HATPase_c"/>
    <property type="match status" value="1"/>
</dbReference>
<evidence type="ECO:0000256" key="3">
    <source>
        <dbReference type="ARBA" id="ARBA00022741"/>
    </source>
</evidence>
<accession>A0A1T4MSV6</accession>
<organism evidence="9 10">
    <name type="scientific">Carboxydocella sporoproducens DSM 16521</name>
    <dbReference type="NCBI Taxonomy" id="1121270"/>
    <lineage>
        <taxon>Bacteria</taxon>
        <taxon>Bacillati</taxon>
        <taxon>Bacillota</taxon>
        <taxon>Clostridia</taxon>
        <taxon>Eubacteriales</taxon>
        <taxon>Clostridiales Family XVI. Incertae Sedis</taxon>
        <taxon>Carboxydocella</taxon>
    </lineage>
</organism>
<reference evidence="10" key="1">
    <citation type="submission" date="2017-02" db="EMBL/GenBank/DDBJ databases">
        <authorList>
            <person name="Varghese N."/>
            <person name="Submissions S."/>
        </authorList>
    </citation>
    <scope>NUCLEOTIDE SEQUENCE [LARGE SCALE GENOMIC DNA]</scope>
    <source>
        <strain evidence="10">DSM 16521</strain>
    </source>
</reference>
<dbReference type="AlphaFoldDB" id="A0A1T4MSV6"/>
<dbReference type="InterPro" id="IPR050267">
    <property type="entry name" value="Anti-sigma-factor_SerPK"/>
</dbReference>
<keyword evidence="5 7" id="KW-0067">ATP-binding</keyword>
<dbReference type="GO" id="GO:0016989">
    <property type="term" value="F:sigma factor antagonist activity"/>
    <property type="evidence" value="ECO:0007669"/>
    <property type="project" value="InterPro"/>
</dbReference>
<dbReference type="Gene3D" id="3.30.565.10">
    <property type="entry name" value="Histidine kinase-like ATPase, C-terminal domain"/>
    <property type="match status" value="1"/>
</dbReference>
<dbReference type="InterPro" id="IPR010194">
    <property type="entry name" value="Anti-sigma_F"/>
</dbReference>
<evidence type="ECO:0000313" key="10">
    <source>
        <dbReference type="Proteomes" id="UP000189933"/>
    </source>
</evidence>